<keyword evidence="3" id="KW-1185">Reference proteome</keyword>
<name>A0A3R9PPZ1_9BACT</name>
<feature type="transmembrane region" description="Helical" evidence="1">
    <location>
        <begin position="13"/>
        <end position="32"/>
    </location>
</feature>
<protein>
    <submittedName>
        <fullName evidence="2">Uncharacterized protein</fullName>
    </submittedName>
</protein>
<accession>A0A3R9PPZ1</accession>
<evidence type="ECO:0000313" key="3">
    <source>
        <dbReference type="Proteomes" id="UP000269669"/>
    </source>
</evidence>
<reference evidence="2 3" key="1">
    <citation type="submission" date="2018-12" db="EMBL/GenBank/DDBJ databases">
        <title>Sequencing of bacterial isolates from soil warming experiment in Harvard Forest, Massachusetts, USA.</title>
        <authorList>
            <person name="Deangelis K."/>
        </authorList>
    </citation>
    <scope>NUCLEOTIDE SEQUENCE [LARGE SCALE GENOMIC DNA]</scope>
    <source>
        <strain evidence="2 3">EB153</strain>
    </source>
</reference>
<proteinExistence type="predicted"/>
<dbReference type="EMBL" id="RSDW01000001">
    <property type="protein sequence ID" value="RSL15272.1"/>
    <property type="molecule type" value="Genomic_DNA"/>
</dbReference>
<keyword evidence="1" id="KW-0472">Membrane</keyword>
<gene>
    <name evidence="2" type="ORF">EDE15_0755</name>
</gene>
<comment type="caution">
    <text evidence="2">The sequence shown here is derived from an EMBL/GenBank/DDBJ whole genome shotgun (WGS) entry which is preliminary data.</text>
</comment>
<dbReference type="AlphaFoldDB" id="A0A3R9PPZ1"/>
<evidence type="ECO:0000313" key="2">
    <source>
        <dbReference type="EMBL" id="RSL15272.1"/>
    </source>
</evidence>
<dbReference type="Proteomes" id="UP000269669">
    <property type="component" value="Unassembled WGS sequence"/>
</dbReference>
<organism evidence="2 3">
    <name type="scientific">Edaphobacter aggregans</name>
    <dbReference type="NCBI Taxonomy" id="570835"/>
    <lineage>
        <taxon>Bacteria</taxon>
        <taxon>Pseudomonadati</taxon>
        <taxon>Acidobacteriota</taxon>
        <taxon>Terriglobia</taxon>
        <taxon>Terriglobales</taxon>
        <taxon>Acidobacteriaceae</taxon>
        <taxon>Edaphobacter</taxon>
    </lineage>
</organism>
<keyword evidence="1" id="KW-0812">Transmembrane</keyword>
<keyword evidence="1" id="KW-1133">Transmembrane helix</keyword>
<evidence type="ECO:0000256" key="1">
    <source>
        <dbReference type="SAM" id="Phobius"/>
    </source>
</evidence>
<sequence>MSSSSESSWLDRWWQPLLILFGLLFVTILVTFSPKI</sequence>